<dbReference type="AlphaFoldDB" id="A0AAV5GEX1"/>
<evidence type="ECO:0000259" key="9">
    <source>
        <dbReference type="Pfam" id="PF16113"/>
    </source>
</evidence>
<organism evidence="10 11">
    <name type="scientific">Rhodotorula paludigena</name>
    <dbReference type="NCBI Taxonomy" id="86838"/>
    <lineage>
        <taxon>Eukaryota</taxon>
        <taxon>Fungi</taxon>
        <taxon>Dikarya</taxon>
        <taxon>Basidiomycota</taxon>
        <taxon>Pucciniomycotina</taxon>
        <taxon>Microbotryomycetes</taxon>
        <taxon>Sporidiobolales</taxon>
        <taxon>Sporidiobolaceae</taxon>
        <taxon>Rhodotorula</taxon>
    </lineage>
</organism>
<dbReference type="Pfam" id="PF16113">
    <property type="entry name" value="ECH_2"/>
    <property type="match status" value="1"/>
</dbReference>
<evidence type="ECO:0000256" key="6">
    <source>
        <dbReference type="ARBA" id="ARBA00022989"/>
    </source>
</evidence>
<dbReference type="InterPro" id="IPR029045">
    <property type="entry name" value="ClpP/crotonase-like_dom_sf"/>
</dbReference>
<dbReference type="EMBL" id="BQKY01000003">
    <property type="protein sequence ID" value="GJN88663.1"/>
    <property type="molecule type" value="Genomic_DNA"/>
</dbReference>
<dbReference type="Proteomes" id="UP001342314">
    <property type="component" value="Unassembled WGS sequence"/>
</dbReference>
<comment type="caution">
    <text evidence="10">The sequence shown here is derived from an EMBL/GenBank/DDBJ whole genome shotgun (WGS) entry which is preliminary data.</text>
</comment>
<name>A0AAV5GEX1_9BASI</name>
<evidence type="ECO:0000313" key="11">
    <source>
        <dbReference type="Proteomes" id="UP001342314"/>
    </source>
</evidence>
<accession>A0AAV5GEX1</accession>
<dbReference type="Gene3D" id="3.90.226.10">
    <property type="entry name" value="2-enoyl-CoA Hydratase, Chain A, domain 1"/>
    <property type="match status" value="1"/>
</dbReference>
<dbReference type="GO" id="GO:0005375">
    <property type="term" value="F:copper ion transmembrane transporter activity"/>
    <property type="evidence" value="ECO:0007669"/>
    <property type="project" value="InterPro"/>
</dbReference>
<dbReference type="Pfam" id="PF04145">
    <property type="entry name" value="Ctr"/>
    <property type="match status" value="1"/>
</dbReference>
<dbReference type="PANTHER" id="PTHR43176">
    <property type="entry name" value="3-HYDROXYISOBUTYRYL-COA HYDROLASE-RELATED"/>
    <property type="match status" value="1"/>
</dbReference>
<evidence type="ECO:0000313" key="10">
    <source>
        <dbReference type="EMBL" id="GJN88663.1"/>
    </source>
</evidence>
<dbReference type="InterPro" id="IPR007274">
    <property type="entry name" value="Cop_transporter"/>
</dbReference>
<gene>
    <name evidence="10" type="ORF">Rhopal_001629-T1</name>
</gene>
<evidence type="ECO:0000256" key="1">
    <source>
        <dbReference type="ARBA" id="ARBA00001709"/>
    </source>
</evidence>
<evidence type="ECO:0000256" key="4">
    <source>
        <dbReference type="ARBA" id="ARBA00022692"/>
    </source>
</evidence>
<dbReference type="EC" id="3.1.2.4" evidence="3"/>
<comment type="subcellular location">
    <subcellularLocation>
        <location evidence="2">Membrane</location>
    </subcellularLocation>
</comment>
<reference evidence="10 11" key="1">
    <citation type="submission" date="2021-12" db="EMBL/GenBank/DDBJ databases">
        <title>High titer production of polyol ester of fatty acids by Rhodotorula paludigena BS15 towards product separation-free biomass refinery.</title>
        <authorList>
            <person name="Mano J."/>
            <person name="Ono H."/>
            <person name="Tanaka T."/>
            <person name="Naito K."/>
            <person name="Sushida H."/>
            <person name="Ike M."/>
            <person name="Tokuyasu K."/>
            <person name="Kitaoka M."/>
        </authorList>
    </citation>
    <scope>NUCLEOTIDE SEQUENCE [LARGE SCALE GENOMIC DNA]</scope>
    <source>
        <strain evidence="10 11">BS15</strain>
    </source>
</reference>
<feature type="transmembrane region" description="Helical" evidence="8">
    <location>
        <begin position="145"/>
        <end position="165"/>
    </location>
</feature>
<sequence>MDHSSHGMDMSGMDMGGGSDSGMPACKISMLWNWTTIDACFLSEQWHVRSVADFVGSLIGIFFCVVALEAVRRLGREYDRRIRAAYYRRESVALAALAKNTGAEIAAAAPFRPSHKEQAIRSIFHFVQFGTAYILMLLGMYFNGAVLLCIFTGGAVGYFIFGLVANHLSTSASTSSPAPAKPAETSASVDVEAVHALRSITLNRPKQLNSLNDDMVGRIFEHLQNLEASELANVILIKGNGKHFCAGGDVVALMKNLENEADWKKASGFFEKEYRTNHILATTPKPVVSFMTGVTYGGGVGMTGHGAFRVATETTQIAMPETKIGLFPDVGANFLLPRLDGELGLYLGLTSFPLKGAANFLAGLATHYVPAERLPKLEERLAELDVSAMHETVNSVIEEYSADASELQQALQNYPLVGPIRRAIDAIFSRPTAEEIVADLRKLEEGSLKLKRIVYPNDGEVDMSALQAWAKETREAIELRSPTSVKLTIKAIREGRKLTIDEVLQMDARIAAACCSPAVHPDFKTGVTDLLIKKIKPEEQRPAWQPATLEEVTDAHVQKVFFSSPPPFDNPPVPQLKLNQARKARPNALPAYRNSPHARWALPSECDIEKIVKGEDAGSDEFAVTRKEVVDRLLRRHNGKLGVVEKVDEVLRRKTVVAEEQTLKWL</sequence>
<keyword evidence="6 8" id="KW-1133">Transmembrane helix</keyword>
<keyword evidence="7 8" id="KW-0472">Membrane</keyword>
<proteinExistence type="predicted"/>
<dbReference type="GO" id="GO:0016020">
    <property type="term" value="C:membrane"/>
    <property type="evidence" value="ECO:0007669"/>
    <property type="project" value="UniProtKB-SubCell"/>
</dbReference>
<evidence type="ECO:0000256" key="8">
    <source>
        <dbReference type="SAM" id="Phobius"/>
    </source>
</evidence>
<dbReference type="SUPFAM" id="SSF52096">
    <property type="entry name" value="ClpP/crotonase"/>
    <property type="match status" value="1"/>
</dbReference>
<keyword evidence="5" id="KW-0378">Hydrolase</keyword>
<evidence type="ECO:0000256" key="5">
    <source>
        <dbReference type="ARBA" id="ARBA00022801"/>
    </source>
</evidence>
<feature type="domain" description="Enoyl-CoA hydratase/isomerase" evidence="9">
    <location>
        <begin position="198"/>
        <end position="561"/>
    </location>
</feature>
<comment type="catalytic activity">
    <reaction evidence="1">
        <text>3-hydroxy-2-methylpropanoyl-CoA + H2O = 3-hydroxy-2-methylpropanoate + CoA + H(+)</text>
        <dbReference type="Rhea" id="RHEA:20888"/>
        <dbReference type="ChEBI" id="CHEBI:11805"/>
        <dbReference type="ChEBI" id="CHEBI:15377"/>
        <dbReference type="ChEBI" id="CHEBI:15378"/>
        <dbReference type="ChEBI" id="CHEBI:57287"/>
        <dbReference type="ChEBI" id="CHEBI:57340"/>
        <dbReference type="EC" id="3.1.2.4"/>
    </reaction>
</comment>
<dbReference type="PANTHER" id="PTHR43176:SF3">
    <property type="entry name" value="3-HYDROXYISOBUTYRYL-COA HYDROLASE, MITOCHONDRIAL"/>
    <property type="match status" value="1"/>
</dbReference>
<keyword evidence="11" id="KW-1185">Reference proteome</keyword>
<dbReference type="CDD" id="cd06558">
    <property type="entry name" value="crotonase-like"/>
    <property type="match status" value="1"/>
</dbReference>
<dbReference type="InterPro" id="IPR032259">
    <property type="entry name" value="HIBYL-CoA-H"/>
</dbReference>
<keyword evidence="4 8" id="KW-0812">Transmembrane</keyword>
<dbReference type="GO" id="GO:0005739">
    <property type="term" value="C:mitochondrion"/>
    <property type="evidence" value="ECO:0007669"/>
    <property type="project" value="TreeGrafter"/>
</dbReference>
<evidence type="ECO:0000256" key="7">
    <source>
        <dbReference type="ARBA" id="ARBA00023136"/>
    </source>
</evidence>
<dbReference type="NCBIfam" id="NF004127">
    <property type="entry name" value="PRK05617.1"/>
    <property type="match status" value="1"/>
</dbReference>
<feature type="transmembrane region" description="Helical" evidence="8">
    <location>
        <begin position="51"/>
        <end position="71"/>
    </location>
</feature>
<dbReference type="GO" id="GO:0006574">
    <property type="term" value="P:L-valine catabolic process"/>
    <property type="evidence" value="ECO:0007669"/>
    <property type="project" value="TreeGrafter"/>
</dbReference>
<protein>
    <recommendedName>
        <fullName evidence="3">3-hydroxyisobutyryl-CoA hydrolase</fullName>
        <ecNumber evidence="3">3.1.2.4</ecNumber>
    </recommendedName>
</protein>
<evidence type="ECO:0000256" key="3">
    <source>
        <dbReference type="ARBA" id="ARBA00011915"/>
    </source>
</evidence>
<evidence type="ECO:0000256" key="2">
    <source>
        <dbReference type="ARBA" id="ARBA00004370"/>
    </source>
</evidence>
<dbReference type="InterPro" id="IPR045004">
    <property type="entry name" value="ECH_dom"/>
</dbReference>
<dbReference type="GO" id="GO:0003860">
    <property type="term" value="F:3-hydroxyisobutyryl-CoA hydrolase activity"/>
    <property type="evidence" value="ECO:0007669"/>
    <property type="project" value="UniProtKB-EC"/>
</dbReference>